<dbReference type="Proteomes" id="UP000887159">
    <property type="component" value="Unassembled WGS sequence"/>
</dbReference>
<evidence type="ECO:0000313" key="3">
    <source>
        <dbReference type="Proteomes" id="UP000887159"/>
    </source>
</evidence>
<accession>A0A8X6RG77</accession>
<gene>
    <name evidence="2" type="ORF">TNCV_3414171</name>
</gene>
<sequence>MKFGLHVSFVELKSAKSGSFGNRFNRVAESINDKNSVFALLDLDLKSGKYVYFTELRSNENWLGGNPPSYWGEWTHGPELTLLISGMRSNNKFQQTKIQYGNELYPKPSEEKSIYLKMRDLEKNTWKATERTKRSSEQRRPSELEMKKAPALCGRALVMVRSGLNHSPEAGLPSHDLFEVLIKSHTKE</sequence>
<evidence type="ECO:0000313" key="2">
    <source>
        <dbReference type="EMBL" id="GFX94055.1"/>
    </source>
</evidence>
<comment type="caution">
    <text evidence="2">The sequence shown here is derived from an EMBL/GenBank/DDBJ whole genome shotgun (WGS) entry which is preliminary data.</text>
</comment>
<organism evidence="2 3">
    <name type="scientific">Trichonephila clavipes</name>
    <name type="common">Golden silk orbweaver</name>
    <name type="synonym">Nephila clavipes</name>
    <dbReference type="NCBI Taxonomy" id="2585209"/>
    <lineage>
        <taxon>Eukaryota</taxon>
        <taxon>Metazoa</taxon>
        <taxon>Ecdysozoa</taxon>
        <taxon>Arthropoda</taxon>
        <taxon>Chelicerata</taxon>
        <taxon>Arachnida</taxon>
        <taxon>Araneae</taxon>
        <taxon>Araneomorphae</taxon>
        <taxon>Entelegynae</taxon>
        <taxon>Araneoidea</taxon>
        <taxon>Nephilidae</taxon>
        <taxon>Trichonephila</taxon>
    </lineage>
</organism>
<feature type="region of interest" description="Disordered" evidence="1">
    <location>
        <begin position="127"/>
        <end position="147"/>
    </location>
</feature>
<protein>
    <submittedName>
        <fullName evidence="2">Uncharacterized protein</fullName>
    </submittedName>
</protein>
<evidence type="ECO:0000256" key="1">
    <source>
        <dbReference type="SAM" id="MobiDB-lite"/>
    </source>
</evidence>
<keyword evidence="3" id="KW-1185">Reference proteome</keyword>
<reference evidence="2" key="1">
    <citation type="submission" date="2020-08" db="EMBL/GenBank/DDBJ databases">
        <title>Multicomponent nature underlies the extraordinary mechanical properties of spider dragline silk.</title>
        <authorList>
            <person name="Kono N."/>
            <person name="Nakamura H."/>
            <person name="Mori M."/>
            <person name="Yoshida Y."/>
            <person name="Ohtoshi R."/>
            <person name="Malay A.D."/>
            <person name="Moran D.A.P."/>
            <person name="Tomita M."/>
            <person name="Numata K."/>
            <person name="Arakawa K."/>
        </authorList>
    </citation>
    <scope>NUCLEOTIDE SEQUENCE</scope>
</reference>
<name>A0A8X6RG77_TRICX</name>
<proteinExistence type="predicted"/>
<dbReference type="EMBL" id="BMAU01021176">
    <property type="protein sequence ID" value="GFX94055.1"/>
    <property type="molecule type" value="Genomic_DNA"/>
</dbReference>
<dbReference type="AlphaFoldDB" id="A0A8X6RG77"/>